<keyword evidence="3" id="KW-1185">Reference proteome</keyword>
<comment type="caution">
    <text evidence="2">The sequence shown here is derived from an EMBL/GenBank/DDBJ whole genome shotgun (WGS) entry which is preliminary data.</text>
</comment>
<dbReference type="PANTHER" id="PTHR34289">
    <property type="entry name" value="PROTEIN, PUTATIVE (DUF819)-RELATED"/>
    <property type="match status" value="1"/>
</dbReference>
<keyword evidence="1" id="KW-0812">Transmembrane</keyword>
<dbReference type="Proteomes" id="UP001139409">
    <property type="component" value="Unassembled WGS sequence"/>
</dbReference>
<evidence type="ECO:0000256" key="1">
    <source>
        <dbReference type="SAM" id="Phobius"/>
    </source>
</evidence>
<feature type="transmembrane region" description="Helical" evidence="1">
    <location>
        <begin position="7"/>
        <end position="26"/>
    </location>
</feature>
<sequence length="383" mass="40901">MQISTDSAIYILVVLTGIILISEWLMRFRVFRFAGAALLVIVITAVFANLGAIPSGDNPTYSAIFDYIAPAAIFILLLDVNLAELKKVGLPMLILFIVGMLGTTAGVIFATSVFSDGPLYSGFYAPIAGMFAGTYTGGALNFNAVALHYGVMENGMVYASTIAVDNIITTVWMFVTIAAPAILNKLHGRQKAKVSISSVKEKEQSLAKPIGLKNFSALIFLTTSALLISEWSAQWFDTLGIRVPSILIITTIALILAQIPAISRLPGTRMTGTWLVYLFLAVVGAFCDIGALYDAGQLALRLVGFVAIIMLVHGLFMFIAGKWMVRDWDLAAIASQANIGGSTTAMALAQSFNRHELVLPAVIIGSLGNALGTYIGFFVAAII</sequence>
<keyword evidence="1" id="KW-0472">Membrane</keyword>
<protein>
    <submittedName>
        <fullName evidence="2">DUF819 family protein</fullName>
    </submittedName>
</protein>
<feature type="transmembrane region" description="Helical" evidence="1">
    <location>
        <begin position="157"/>
        <end position="183"/>
    </location>
</feature>
<feature type="transmembrane region" description="Helical" evidence="1">
    <location>
        <begin position="274"/>
        <end position="293"/>
    </location>
</feature>
<name>A0A9X1HVR9_9BACT</name>
<dbReference type="Pfam" id="PF05684">
    <property type="entry name" value="DUF819"/>
    <property type="match status" value="1"/>
</dbReference>
<dbReference type="RefSeq" id="WP_225700014.1">
    <property type="nucleotide sequence ID" value="NZ_JAIXNE010000010.1"/>
</dbReference>
<feature type="transmembrane region" description="Helical" evidence="1">
    <location>
        <begin position="59"/>
        <end position="78"/>
    </location>
</feature>
<feature type="transmembrane region" description="Helical" evidence="1">
    <location>
        <begin position="358"/>
        <end position="382"/>
    </location>
</feature>
<evidence type="ECO:0000313" key="2">
    <source>
        <dbReference type="EMBL" id="MCA6079153.1"/>
    </source>
</evidence>
<feature type="transmembrane region" description="Helical" evidence="1">
    <location>
        <begin position="33"/>
        <end position="53"/>
    </location>
</feature>
<organism evidence="2 3">
    <name type="scientific">Fulvivirga sedimenti</name>
    <dbReference type="NCBI Taxonomy" id="2879465"/>
    <lineage>
        <taxon>Bacteria</taxon>
        <taxon>Pseudomonadati</taxon>
        <taxon>Bacteroidota</taxon>
        <taxon>Cytophagia</taxon>
        <taxon>Cytophagales</taxon>
        <taxon>Fulvivirgaceae</taxon>
        <taxon>Fulvivirga</taxon>
    </lineage>
</organism>
<reference evidence="2" key="1">
    <citation type="submission" date="2021-09" db="EMBL/GenBank/DDBJ databases">
        <title>Fulvivirga sp. isolated from coastal sediment.</title>
        <authorList>
            <person name="Yu H."/>
        </authorList>
    </citation>
    <scope>NUCLEOTIDE SEQUENCE</scope>
    <source>
        <strain evidence="2">1062</strain>
    </source>
</reference>
<dbReference type="InterPro" id="IPR008537">
    <property type="entry name" value="DUF819"/>
</dbReference>
<feature type="transmembrane region" description="Helical" evidence="1">
    <location>
        <begin position="90"/>
        <end position="114"/>
    </location>
</feature>
<feature type="transmembrane region" description="Helical" evidence="1">
    <location>
        <begin position="241"/>
        <end position="262"/>
    </location>
</feature>
<dbReference type="EMBL" id="JAIXNE010000010">
    <property type="protein sequence ID" value="MCA6079153.1"/>
    <property type="molecule type" value="Genomic_DNA"/>
</dbReference>
<proteinExistence type="predicted"/>
<dbReference type="AlphaFoldDB" id="A0A9X1HVR9"/>
<dbReference type="PANTHER" id="PTHR34289:SF8">
    <property type="entry name" value="DUF819 DOMAIN-CONTAINING PROTEIN"/>
    <property type="match status" value="1"/>
</dbReference>
<keyword evidence="1" id="KW-1133">Transmembrane helix</keyword>
<evidence type="ECO:0000313" key="3">
    <source>
        <dbReference type="Proteomes" id="UP001139409"/>
    </source>
</evidence>
<gene>
    <name evidence="2" type="ORF">LDX50_30050</name>
</gene>
<accession>A0A9X1HVR9</accession>
<feature type="transmembrane region" description="Helical" evidence="1">
    <location>
        <begin position="299"/>
        <end position="318"/>
    </location>
</feature>